<keyword evidence="3 8" id="KW-0472">Membrane</keyword>
<dbReference type="PANTHER" id="PTHR30329">
    <property type="entry name" value="STATOR ELEMENT OF FLAGELLAR MOTOR COMPLEX"/>
    <property type="match status" value="1"/>
</dbReference>
<dbReference type="GO" id="GO:0009279">
    <property type="term" value="C:cell outer membrane"/>
    <property type="evidence" value="ECO:0007669"/>
    <property type="project" value="UniProtKB-SubCell"/>
</dbReference>
<keyword evidence="12" id="KW-1185">Reference proteome</keyword>
<dbReference type="InterPro" id="IPR006665">
    <property type="entry name" value="OmpA-like"/>
</dbReference>
<dbReference type="InterPro" id="IPR039001">
    <property type="entry name" value="Pal"/>
</dbReference>
<comment type="function">
    <text evidence="8">Part of the Tol-Pal system, which plays a role in outer membrane invagination during cell division and is important for maintaining outer membrane integrity.</text>
</comment>
<feature type="chain" id="PRO_5044368632" description="Peptidoglycan-associated lipoprotein" evidence="9">
    <location>
        <begin position="22"/>
        <end position="154"/>
    </location>
</feature>
<dbReference type="CDD" id="cd07185">
    <property type="entry name" value="OmpA_C-like"/>
    <property type="match status" value="1"/>
</dbReference>
<proteinExistence type="inferred from homology"/>
<dbReference type="Pfam" id="PF00691">
    <property type="entry name" value="OmpA"/>
    <property type="match status" value="1"/>
</dbReference>
<dbReference type="SUPFAM" id="SSF103088">
    <property type="entry name" value="OmpA-like"/>
    <property type="match status" value="1"/>
</dbReference>
<evidence type="ECO:0000256" key="7">
    <source>
        <dbReference type="ARBA" id="ARBA00023306"/>
    </source>
</evidence>
<protein>
    <recommendedName>
        <fullName evidence="8">Peptidoglycan-associated lipoprotein</fullName>
        <shortName evidence="8">PAL</shortName>
    </recommendedName>
</protein>
<dbReference type="PANTHER" id="PTHR30329:SF21">
    <property type="entry name" value="LIPOPROTEIN YIAD-RELATED"/>
    <property type="match status" value="1"/>
</dbReference>
<gene>
    <name evidence="8" type="primary">pal</name>
    <name evidence="11" type="ORF">AY555_07500</name>
</gene>
<dbReference type="PROSITE" id="PS51257">
    <property type="entry name" value="PROKAR_LIPOPROTEIN"/>
    <property type="match status" value="1"/>
</dbReference>
<dbReference type="GO" id="GO:0051301">
    <property type="term" value="P:cell division"/>
    <property type="evidence" value="ECO:0007669"/>
    <property type="project" value="UniProtKB-UniRule"/>
</dbReference>
<dbReference type="KEGG" id="hjo:AY555_07500"/>
<dbReference type="PROSITE" id="PS51123">
    <property type="entry name" value="OMPA_2"/>
    <property type="match status" value="1"/>
</dbReference>
<comment type="subunit">
    <text evidence="8">The Tol-Pal system is composed of five core proteins: the inner membrane proteins TolA, TolQ and TolR, the periplasmic protein TolB and the outer membrane protein Pal. They form a network linking the inner and outer membranes and the peptidoglycan layer.</text>
</comment>
<dbReference type="AlphaFoldDB" id="A0A143DHF3"/>
<evidence type="ECO:0000256" key="5">
    <source>
        <dbReference type="ARBA" id="ARBA00023237"/>
    </source>
</evidence>
<dbReference type="PROSITE" id="PS01068">
    <property type="entry name" value="OMPA_1"/>
    <property type="match status" value="1"/>
</dbReference>
<evidence type="ECO:0000256" key="6">
    <source>
        <dbReference type="ARBA" id="ARBA00023288"/>
    </source>
</evidence>
<keyword evidence="1 8" id="KW-0132">Cell division</keyword>
<comment type="similarity">
    <text evidence="8">Belongs to the Pal lipoprotein family.</text>
</comment>
<dbReference type="HAMAP" id="MF_02204">
    <property type="entry name" value="Pal"/>
    <property type="match status" value="1"/>
</dbReference>
<accession>A0A143DHF3</accession>
<keyword evidence="5 8" id="KW-0998">Cell outer membrane</keyword>
<evidence type="ECO:0000259" key="10">
    <source>
        <dbReference type="PROSITE" id="PS51123"/>
    </source>
</evidence>
<feature type="domain" description="OmpA-like" evidence="10">
    <location>
        <begin position="40"/>
        <end position="154"/>
    </location>
</feature>
<dbReference type="RefSeq" id="WP_066136778.1">
    <property type="nucleotide sequence ID" value="NZ_CP014525.1"/>
</dbReference>
<evidence type="ECO:0000313" key="11">
    <source>
        <dbReference type="EMBL" id="AMW35628.1"/>
    </source>
</evidence>
<evidence type="ECO:0000256" key="4">
    <source>
        <dbReference type="ARBA" id="ARBA00023139"/>
    </source>
</evidence>
<evidence type="ECO:0000313" key="12">
    <source>
        <dbReference type="Proteomes" id="UP000076066"/>
    </source>
</evidence>
<dbReference type="PRINTS" id="PR01021">
    <property type="entry name" value="OMPADOMAIN"/>
</dbReference>
<dbReference type="STRING" id="1549855.AY555_07500"/>
<evidence type="ECO:0000256" key="8">
    <source>
        <dbReference type="HAMAP-Rule" id="MF_02204"/>
    </source>
</evidence>
<evidence type="ECO:0000256" key="9">
    <source>
        <dbReference type="SAM" id="SignalP"/>
    </source>
</evidence>
<dbReference type="Gene3D" id="3.30.1330.60">
    <property type="entry name" value="OmpA-like domain"/>
    <property type="match status" value="1"/>
</dbReference>
<comment type="subcellular location">
    <subcellularLocation>
        <location evidence="8">Cell outer membrane</location>
        <topology evidence="8">Lipid-anchor</topology>
    </subcellularLocation>
</comment>
<dbReference type="EMBL" id="CP014525">
    <property type="protein sequence ID" value="AMW35628.1"/>
    <property type="molecule type" value="Genomic_DNA"/>
</dbReference>
<reference evidence="11 12" key="1">
    <citation type="submission" date="2016-02" db="EMBL/GenBank/DDBJ databases">
        <title>Complete Genome of H5569, the type strain of the newly described species Haematospirillium jordaniae.</title>
        <authorList>
            <person name="Nicholson A.C."/>
            <person name="Humrighouse B.W."/>
            <person name="Loparov V."/>
            <person name="McQuiston J.R."/>
        </authorList>
    </citation>
    <scope>NUCLEOTIDE SEQUENCE [LARGE SCALE GENOMIC DNA]</scope>
    <source>
        <strain evidence="11 12">H5569</strain>
    </source>
</reference>
<dbReference type="InterPro" id="IPR036737">
    <property type="entry name" value="OmpA-like_sf"/>
</dbReference>
<dbReference type="InterPro" id="IPR014169">
    <property type="entry name" value="Pal_lipo_C"/>
</dbReference>
<evidence type="ECO:0000256" key="3">
    <source>
        <dbReference type="ARBA" id="ARBA00023136"/>
    </source>
</evidence>
<evidence type="ECO:0000256" key="1">
    <source>
        <dbReference type="ARBA" id="ARBA00022618"/>
    </source>
</evidence>
<feature type="signal peptide" evidence="9">
    <location>
        <begin position="1"/>
        <end position="21"/>
    </location>
</feature>
<evidence type="ECO:0000256" key="2">
    <source>
        <dbReference type="ARBA" id="ARBA00022729"/>
    </source>
</evidence>
<dbReference type="InterPro" id="IPR006664">
    <property type="entry name" value="OMP_bac"/>
</dbReference>
<dbReference type="NCBIfam" id="TIGR02802">
    <property type="entry name" value="Pal_lipo"/>
    <property type="match status" value="1"/>
</dbReference>
<organism evidence="11 12">
    <name type="scientific">Haematospirillum jordaniae</name>
    <dbReference type="NCBI Taxonomy" id="1549855"/>
    <lineage>
        <taxon>Bacteria</taxon>
        <taxon>Pseudomonadati</taxon>
        <taxon>Pseudomonadota</taxon>
        <taxon>Alphaproteobacteria</taxon>
        <taxon>Rhodospirillales</taxon>
        <taxon>Novispirillaceae</taxon>
        <taxon>Haematospirillum</taxon>
    </lineage>
</organism>
<sequence>MKFRLLPVLAAVALLSACGTASDESASGSMGKAAPAPGSVEEFMTVVGDRVHFGFDKYTLTPEAQATLRNQAAWLKRYSSTTLMIEGHADERGTREYNLGLGERRANSVKKFLIAQGVSANRLKVTSYGKERPECGDATEACYTKNRRGVSVLH</sequence>
<dbReference type="InterPro" id="IPR006690">
    <property type="entry name" value="OMPA-like_CS"/>
</dbReference>
<keyword evidence="4 8" id="KW-0564">Palmitate</keyword>
<dbReference type="Proteomes" id="UP000076066">
    <property type="component" value="Chromosome"/>
</dbReference>
<keyword evidence="6 8" id="KW-0449">Lipoprotein</keyword>
<dbReference type="OrthoDB" id="9809164at2"/>
<keyword evidence="2 8" id="KW-0732">Signal</keyword>
<name>A0A143DHF3_9PROT</name>
<keyword evidence="7 8" id="KW-0131">Cell cycle</keyword>
<dbReference type="GeneID" id="53317001"/>
<dbReference type="InterPro" id="IPR050330">
    <property type="entry name" value="Bact_OuterMem_StrucFunc"/>
</dbReference>